<dbReference type="OrthoDB" id="8715852at2"/>
<accession>A0A1M7YQ46</accession>
<keyword evidence="2" id="KW-1185">Reference proteome</keyword>
<proteinExistence type="predicted"/>
<evidence type="ECO:0000313" key="2">
    <source>
        <dbReference type="Proteomes" id="UP000184600"/>
    </source>
</evidence>
<name>A0A1M7YQ46_9VIBR</name>
<protein>
    <submittedName>
        <fullName evidence="1">Uncharacterized protein</fullName>
    </submittedName>
</protein>
<dbReference type="AlphaFoldDB" id="A0A1M7YQ46"/>
<evidence type="ECO:0000313" key="1">
    <source>
        <dbReference type="EMBL" id="SHO54753.1"/>
    </source>
</evidence>
<gene>
    <name evidence="1" type="ORF">VQ7734_00471</name>
</gene>
<sequence length="268" mass="30687">MMVFYQPYLSIMVAHSYFASGIAHPITVTPAAETLKWLNQHQMCLKAAPGGLNIFADQATLAEIPSPQSVVQLQFKLFSSDPYFRHYTDMPLTVPLAAAQFEAVFDSQEPLFIPPQQWLSPEQMQQSPAAEIVNQQDFSQNLTGLVNLKLPPESFSEPGKEVTLTFTHCEAYWKYYFLSLTPSGTPEIRDPRQIYVFDEPVRKQLNQHNVMTFVSQTPVPVLQHSPFTFQLKDRHQMIYKRLPAADPQQLEIIRDGKTSQRLCHLYVR</sequence>
<dbReference type="EMBL" id="FRFG01000007">
    <property type="protein sequence ID" value="SHO54753.1"/>
    <property type="molecule type" value="Genomic_DNA"/>
</dbReference>
<dbReference type="RefSeq" id="WP_073579663.1">
    <property type="nucleotide sequence ID" value="NZ_AP024897.1"/>
</dbReference>
<organism evidence="1 2">
    <name type="scientific">Vibrio quintilis</name>
    <dbReference type="NCBI Taxonomy" id="1117707"/>
    <lineage>
        <taxon>Bacteria</taxon>
        <taxon>Pseudomonadati</taxon>
        <taxon>Pseudomonadota</taxon>
        <taxon>Gammaproteobacteria</taxon>
        <taxon>Vibrionales</taxon>
        <taxon>Vibrionaceae</taxon>
        <taxon>Vibrio</taxon>
    </lineage>
</organism>
<dbReference type="STRING" id="1117707.VQ7734_00471"/>
<reference evidence="2" key="1">
    <citation type="submission" date="2016-12" db="EMBL/GenBank/DDBJ databases">
        <authorList>
            <person name="Rodrigo-Torres L."/>
            <person name="Arahal R.D."/>
            <person name="Lucena T."/>
        </authorList>
    </citation>
    <scope>NUCLEOTIDE SEQUENCE [LARGE SCALE GENOMIC DNA]</scope>
</reference>
<dbReference type="Proteomes" id="UP000184600">
    <property type="component" value="Unassembled WGS sequence"/>
</dbReference>